<evidence type="ECO:0000256" key="1">
    <source>
        <dbReference type="SAM" id="MobiDB-lite"/>
    </source>
</evidence>
<dbReference type="RefSeq" id="WP_277616190.1">
    <property type="nucleotide sequence ID" value="NZ_JARPRP010000002.1"/>
</dbReference>
<organism evidence="3 4">
    <name type="scientific">Bacillus paranthracis</name>
    <dbReference type="NCBI Taxonomy" id="2026186"/>
    <lineage>
        <taxon>Bacteria</taxon>
        <taxon>Bacillati</taxon>
        <taxon>Bacillota</taxon>
        <taxon>Bacilli</taxon>
        <taxon>Bacillales</taxon>
        <taxon>Bacillaceae</taxon>
        <taxon>Bacillus</taxon>
        <taxon>Bacillus cereus group</taxon>
    </lineage>
</organism>
<feature type="region of interest" description="Disordered" evidence="1">
    <location>
        <begin position="124"/>
        <end position="193"/>
    </location>
</feature>
<reference evidence="3" key="1">
    <citation type="submission" date="2023-03" db="EMBL/GenBank/DDBJ databases">
        <title>Genetic diversity of Bacillus cereus sensu lato isolates from Slovenia.</title>
        <authorList>
            <person name="Abdelli M."/>
        </authorList>
    </citation>
    <scope>NUCLEOTIDE SEQUENCE</scope>
    <source>
        <strain evidence="3">SIBC39</strain>
    </source>
</reference>
<keyword evidence="2" id="KW-0812">Transmembrane</keyword>
<feature type="transmembrane region" description="Helical" evidence="2">
    <location>
        <begin position="6"/>
        <end position="29"/>
    </location>
</feature>
<gene>
    <name evidence="3" type="ORF">P6U19_01370</name>
</gene>
<sequence>MDTLLMFIGMVGLIGAIVFFIAMIGTIVIKKYRSRLKKFAIIFGSCLSVFIVSLTLSHIFYPITAEQQAEMDKQAEEKKWLAAKKEEKQKAEKAKIEEEKIAEKAKKEKEKQLVAEAKEKEKLEKEAVEKAEADRLKAEEEQRKKEEEEKKKIEEEQRKKEEEEKKKIEEEQRKKEEEEKKKIEEEQRKKEEEKKKAEAEARKAETQQKVLESNYRSAYATHSKKLTDSLNQTGNLLVNNKIGDEEWTIKLAASLIMLQDVTQNPPNAQVPDKFKEVNSLYLQALEKFNQSAKLTPEALDEGNTKKMQRATNLMNDGGEILKSANSLLKEMM</sequence>
<protein>
    <submittedName>
        <fullName evidence="3">Uncharacterized protein</fullName>
    </submittedName>
</protein>
<accession>A0AAJ1NBL5</accession>
<dbReference type="AlphaFoldDB" id="A0AAJ1NBL5"/>
<keyword evidence="2" id="KW-1133">Transmembrane helix</keyword>
<evidence type="ECO:0000313" key="3">
    <source>
        <dbReference type="EMBL" id="MDG0951257.1"/>
    </source>
</evidence>
<proteinExistence type="predicted"/>
<dbReference type="Proteomes" id="UP001216801">
    <property type="component" value="Unassembled WGS sequence"/>
</dbReference>
<evidence type="ECO:0000256" key="2">
    <source>
        <dbReference type="SAM" id="Phobius"/>
    </source>
</evidence>
<evidence type="ECO:0000313" key="4">
    <source>
        <dbReference type="Proteomes" id="UP001216801"/>
    </source>
</evidence>
<comment type="caution">
    <text evidence="3">The sequence shown here is derived from an EMBL/GenBank/DDBJ whole genome shotgun (WGS) entry which is preliminary data.</text>
</comment>
<keyword evidence="2" id="KW-0472">Membrane</keyword>
<feature type="transmembrane region" description="Helical" evidence="2">
    <location>
        <begin position="41"/>
        <end position="61"/>
    </location>
</feature>
<name>A0AAJ1NBL5_9BACI</name>
<dbReference type="EMBL" id="JARPRR010000001">
    <property type="protein sequence ID" value="MDG0951257.1"/>
    <property type="molecule type" value="Genomic_DNA"/>
</dbReference>